<dbReference type="Proteomes" id="UP000266841">
    <property type="component" value="Unassembled WGS sequence"/>
</dbReference>
<evidence type="ECO:0000313" key="1">
    <source>
        <dbReference type="EMBL" id="EJK54116.1"/>
    </source>
</evidence>
<accession>K0RZ85</accession>
<gene>
    <name evidence="1" type="ORF">THAOC_26323</name>
</gene>
<dbReference type="EMBL" id="AGNL01036338">
    <property type="protein sequence ID" value="EJK54116.1"/>
    <property type="molecule type" value="Genomic_DNA"/>
</dbReference>
<evidence type="ECO:0000313" key="2">
    <source>
        <dbReference type="Proteomes" id="UP000266841"/>
    </source>
</evidence>
<protein>
    <submittedName>
        <fullName evidence="1">Uncharacterized protein</fullName>
    </submittedName>
</protein>
<reference evidence="1 2" key="1">
    <citation type="journal article" date="2012" name="Genome Biol.">
        <title>Genome and low-iron response of an oceanic diatom adapted to chronic iron limitation.</title>
        <authorList>
            <person name="Lommer M."/>
            <person name="Specht M."/>
            <person name="Roy A.S."/>
            <person name="Kraemer L."/>
            <person name="Andreson R."/>
            <person name="Gutowska M.A."/>
            <person name="Wolf J."/>
            <person name="Bergner S.V."/>
            <person name="Schilhabel M.B."/>
            <person name="Klostermeier U.C."/>
            <person name="Beiko R.G."/>
            <person name="Rosenstiel P."/>
            <person name="Hippler M."/>
            <person name="Laroche J."/>
        </authorList>
    </citation>
    <scope>NUCLEOTIDE SEQUENCE [LARGE SCALE GENOMIC DNA]</scope>
    <source>
        <strain evidence="1 2">CCMP1005</strain>
    </source>
</reference>
<dbReference type="AlphaFoldDB" id="K0RZ85"/>
<sequence>SYCVFSGEGDADDAATEVPTWISKIPRNHAGRATPALKLARRPAVGTPWGLLGDQGKTDVMGKRMTLLLDKA</sequence>
<keyword evidence="2" id="KW-1185">Reference proteome</keyword>
<feature type="non-terminal residue" evidence="1">
    <location>
        <position position="1"/>
    </location>
</feature>
<comment type="caution">
    <text evidence="1">The sequence shown here is derived from an EMBL/GenBank/DDBJ whole genome shotgun (WGS) entry which is preliminary data.</text>
</comment>
<proteinExistence type="predicted"/>
<organism evidence="1 2">
    <name type="scientific">Thalassiosira oceanica</name>
    <name type="common">Marine diatom</name>
    <dbReference type="NCBI Taxonomy" id="159749"/>
    <lineage>
        <taxon>Eukaryota</taxon>
        <taxon>Sar</taxon>
        <taxon>Stramenopiles</taxon>
        <taxon>Ochrophyta</taxon>
        <taxon>Bacillariophyta</taxon>
        <taxon>Coscinodiscophyceae</taxon>
        <taxon>Thalassiosirophycidae</taxon>
        <taxon>Thalassiosirales</taxon>
        <taxon>Thalassiosiraceae</taxon>
        <taxon>Thalassiosira</taxon>
    </lineage>
</organism>
<name>K0RZ85_THAOC</name>